<reference evidence="1" key="1">
    <citation type="submission" date="2020-04" db="EMBL/GenBank/DDBJ databases">
        <authorList>
            <person name="Chiriac C."/>
            <person name="Salcher M."/>
            <person name="Ghai R."/>
            <person name="Kavagutti S V."/>
        </authorList>
    </citation>
    <scope>NUCLEOTIDE SEQUENCE</scope>
</reference>
<proteinExistence type="predicted"/>
<sequence>MSEKVIIEETVTPAEEIEYDGEILLSSSHDYIASAVNAMAAVDGIDTAILSKTDENRIRKIKRQSLRILSHYINEIYEETFDDSSNNNDE</sequence>
<dbReference type="EMBL" id="LR796733">
    <property type="protein sequence ID" value="CAB4161817.1"/>
    <property type="molecule type" value="Genomic_DNA"/>
</dbReference>
<organism evidence="1">
    <name type="scientific">uncultured Caudovirales phage</name>
    <dbReference type="NCBI Taxonomy" id="2100421"/>
    <lineage>
        <taxon>Viruses</taxon>
        <taxon>Duplodnaviria</taxon>
        <taxon>Heunggongvirae</taxon>
        <taxon>Uroviricota</taxon>
        <taxon>Caudoviricetes</taxon>
        <taxon>Peduoviridae</taxon>
        <taxon>Maltschvirus</taxon>
        <taxon>Maltschvirus maltsch</taxon>
    </lineage>
</organism>
<evidence type="ECO:0000313" key="1">
    <source>
        <dbReference type="EMBL" id="CAB4161817.1"/>
    </source>
</evidence>
<accession>A0A6J5NS21</accession>
<gene>
    <name evidence="1" type="ORF">UFOVP778_8</name>
</gene>
<name>A0A6J5NS21_9CAUD</name>
<protein>
    <submittedName>
        <fullName evidence="1">Uncharacterized protein</fullName>
    </submittedName>
</protein>